<dbReference type="InterPro" id="IPR000305">
    <property type="entry name" value="GIY-YIG_endonuc"/>
</dbReference>
<dbReference type="KEGG" id="bti:BTG_14400"/>
<proteinExistence type="predicted"/>
<feature type="domain" description="GIY-YIG" evidence="1">
    <location>
        <begin position="1"/>
        <end position="89"/>
    </location>
</feature>
<dbReference type="SMART" id="SM00465">
    <property type="entry name" value="GIYc"/>
    <property type="match status" value="1"/>
</dbReference>
<dbReference type="AlphaFoldDB" id="A0A9W3J9B1"/>
<dbReference type="SUPFAM" id="SSF82771">
    <property type="entry name" value="GIY-YIG endonuclease"/>
    <property type="match status" value="1"/>
</dbReference>
<gene>
    <name evidence="2" type="ORF">BTG_14400</name>
</gene>
<accession>A0A9W3J9B1</accession>
<evidence type="ECO:0000259" key="1">
    <source>
        <dbReference type="PROSITE" id="PS50164"/>
    </source>
</evidence>
<dbReference type="RefSeq" id="WP_000587913.1">
    <property type="nucleotide sequence ID" value="NC_018500.1"/>
</dbReference>
<dbReference type="EMBL" id="CP003752">
    <property type="protein sequence ID" value="AFQ16332.1"/>
    <property type="molecule type" value="Genomic_DNA"/>
</dbReference>
<dbReference type="CDD" id="cd10443">
    <property type="entry name" value="GIY-YIG_HE_Tlr8p_PBC-V_like"/>
    <property type="match status" value="1"/>
</dbReference>
<dbReference type="PROSITE" id="PS50164">
    <property type="entry name" value="GIY_YIG"/>
    <property type="match status" value="1"/>
</dbReference>
<evidence type="ECO:0000313" key="2">
    <source>
        <dbReference type="EMBL" id="AFQ16332.1"/>
    </source>
</evidence>
<dbReference type="InterPro" id="IPR035901">
    <property type="entry name" value="GIY-YIG_endonuc_sf"/>
</dbReference>
<organism evidence="2 3">
    <name type="scientific">Bacillus thuringiensis HD-771</name>
    <dbReference type="NCBI Taxonomy" id="1218175"/>
    <lineage>
        <taxon>Bacteria</taxon>
        <taxon>Bacillati</taxon>
        <taxon>Bacillota</taxon>
        <taxon>Bacilli</taxon>
        <taxon>Bacillales</taxon>
        <taxon>Bacillaceae</taxon>
        <taxon>Bacillus</taxon>
        <taxon>Bacillus cereus group</taxon>
    </lineage>
</organism>
<reference evidence="2 3" key="1">
    <citation type="submission" date="2012-08" db="EMBL/GenBank/DDBJ databases">
        <authorList>
            <person name="Doggett N."/>
            <person name="Teshima H."/>
            <person name="Bruce D."/>
            <person name="Detter J.C."/>
            <person name="Johnson S.L."/>
            <person name="Han C."/>
        </authorList>
    </citation>
    <scope>NUCLEOTIDE SEQUENCE [LARGE SCALE GENOMIC DNA]</scope>
    <source>
        <strain evidence="2 3">HD-771</strain>
    </source>
</reference>
<sequence>MIIYKATNSVNGKVYIGLSTLTLEERIKGHYYHATNNHKNYYFYNAIRKYGWDAFTWEVIDQTDDYDELLQLEIHYIAKHNSYNNGYNSTKGGEGTKGVDHAGEKNSRAILTEEDVLLILDLLIVNKKTTREIGEMFGVDKSVINNINRGKTWTHLYEQSPLEQGRKRLHADVSGERNTKAQLTDEQVYDIKHKITHGATKEEIEKEYGVSKQLLQRIIRGVHWSHVVYEGFFIKVEMEEEQARDKEIRIIKEMMADGMTNHEIKQHFDDKYTNIFLSEIRTNKIYKQVTIDRPIGKGYLKLTEADVREIKKFLLQGVKQKAISEHFGVSRALITRINTGQAWSHINIDESQIIPNELKTPRQSVGKKLTEDDVREIKRLLKQGVSHGELAKQFGIARSGISKISTGKRWSHITI</sequence>
<name>A0A9W3J9B1_BACTU</name>
<dbReference type="CDD" id="cd00569">
    <property type="entry name" value="HTH_Hin_like"/>
    <property type="match status" value="1"/>
</dbReference>
<dbReference type="Gene3D" id="1.10.10.60">
    <property type="entry name" value="Homeodomain-like"/>
    <property type="match status" value="1"/>
</dbReference>
<dbReference type="Proteomes" id="UP000005259">
    <property type="component" value="Chromosome"/>
</dbReference>
<dbReference type="Gene3D" id="3.40.1440.10">
    <property type="entry name" value="GIY-YIG endonuclease"/>
    <property type="match status" value="1"/>
</dbReference>
<protein>
    <recommendedName>
        <fullName evidence="1">GIY-YIG domain-containing protein</fullName>
    </recommendedName>
</protein>
<dbReference type="Pfam" id="PF01541">
    <property type="entry name" value="GIY-YIG"/>
    <property type="match status" value="1"/>
</dbReference>
<evidence type="ECO:0000313" key="3">
    <source>
        <dbReference type="Proteomes" id="UP000005259"/>
    </source>
</evidence>